<name>A0A7C8RKE3_ORBOL</name>
<dbReference type="AlphaFoldDB" id="A0A7C8RKE3"/>
<feature type="region of interest" description="Disordered" evidence="1">
    <location>
        <begin position="312"/>
        <end position="334"/>
    </location>
</feature>
<proteinExistence type="predicted"/>
<dbReference type="EMBL" id="JAABOJ010000005">
    <property type="protein sequence ID" value="KAF3286916.1"/>
    <property type="molecule type" value="Genomic_DNA"/>
</dbReference>
<feature type="compositionally biased region" description="Basic residues" evidence="1">
    <location>
        <begin position="317"/>
        <end position="334"/>
    </location>
</feature>
<reference evidence="2 3" key="1">
    <citation type="submission" date="2020-01" db="EMBL/GenBank/DDBJ databases">
        <authorList>
            <person name="Palmer J.M."/>
        </authorList>
    </citation>
    <scope>NUCLEOTIDE SEQUENCE [LARGE SCALE GENOMIC DNA]</scope>
    <source>
        <strain evidence="2 3">TWF970</strain>
    </source>
</reference>
<evidence type="ECO:0000256" key="1">
    <source>
        <dbReference type="SAM" id="MobiDB-lite"/>
    </source>
</evidence>
<protein>
    <submittedName>
        <fullName evidence="2">Uncharacterized protein</fullName>
    </submittedName>
</protein>
<evidence type="ECO:0000313" key="2">
    <source>
        <dbReference type="EMBL" id="KAF3286916.1"/>
    </source>
</evidence>
<organism evidence="2 3">
    <name type="scientific">Orbilia oligospora</name>
    <name type="common">Nematode-trapping fungus</name>
    <name type="synonym">Arthrobotrys oligospora</name>
    <dbReference type="NCBI Taxonomy" id="2813651"/>
    <lineage>
        <taxon>Eukaryota</taxon>
        <taxon>Fungi</taxon>
        <taxon>Dikarya</taxon>
        <taxon>Ascomycota</taxon>
        <taxon>Pezizomycotina</taxon>
        <taxon>Orbiliomycetes</taxon>
        <taxon>Orbiliales</taxon>
        <taxon>Orbiliaceae</taxon>
        <taxon>Orbilia</taxon>
    </lineage>
</organism>
<evidence type="ECO:0000313" key="3">
    <source>
        <dbReference type="Proteomes" id="UP000474640"/>
    </source>
</evidence>
<dbReference type="OrthoDB" id="10266820at2759"/>
<comment type="caution">
    <text evidence="2">The sequence shown here is derived from an EMBL/GenBank/DDBJ whole genome shotgun (WGS) entry which is preliminary data.</text>
</comment>
<gene>
    <name evidence="2" type="ORF">TWF970_008747</name>
</gene>
<accession>A0A7C8RKE3</accession>
<dbReference type="Proteomes" id="UP000474640">
    <property type="component" value="Unassembled WGS sequence"/>
</dbReference>
<sequence>MTDMVPGTVPHNSRVSYVSHGRPDGGSLSPAYPYFLYLYPLYAIKISDFGIHYPLVHDSDYLPEQLDLNLYSWEYQTNFRGLDNFVDQKLGEGRHSHQLNASFEVNSHCSPVTPPSSAFTSIISNEFHFLSDSPALLETNSDNFDLSRPALPQFTSQHQLDRYLFWLQYYTEDHQDGFTNRWNFFEQLIEHSGAGRLLGSDMKSPPTYPIASPTETAASPITPLNDNTPSPQIYPLLTYVTSNNFDISGGVVPSPPMTSPTLSPTNSIFPFFNPNGHDGSPESQSELTNDENFKLKVTDVQHQIKKISLKEAMENRSKRRAKKKTAKKATKRSNKKVAADICRVEKNASGLKPRKNRTLKCPEPECKSKPWSNQKMFQDHLAEHDIRYFVCELCDKDFPRFDNAVGHLLTSKKSTHIENRENLCAKKRFEKQLEINSQSSESPTPSSTSF</sequence>